<protein>
    <submittedName>
        <fullName evidence="2">Nuclear pore-associated protein 1-like</fullName>
    </submittedName>
</protein>
<sequence length="222" mass="24142">MVFSAPTACFSLLLERSTKEVLGEDHRPKSPGSLISGKELQCEKSSHIQSKSSSSLVSTSSRPYKRKIPLPLFLLLPGLRSSPSGIEALTWDRGELLPPKLPRLAAVKNPGTMEKNTECQWNKILNNIRTVKEDCSAPQPASSLSPPASQTADSLPLAAHTLQVPATTTDLADLYSTSPILSVPPPSPTPNIDQETRYTVLKLPVLLILFLLQLLVPFGEFH</sequence>
<accession>A0A341CGN9</accession>
<dbReference type="KEGG" id="nasi:112408402"/>
<organism evidence="1 2">
    <name type="scientific">Neophocaena asiaeorientalis asiaeorientalis</name>
    <name type="common">Yangtze finless porpoise</name>
    <name type="synonym">Neophocaena phocaenoides subsp. asiaeorientalis</name>
    <dbReference type="NCBI Taxonomy" id="1706337"/>
    <lineage>
        <taxon>Eukaryota</taxon>
        <taxon>Metazoa</taxon>
        <taxon>Chordata</taxon>
        <taxon>Craniata</taxon>
        <taxon>Vertebrata</taxon>
        <taxon>Euteleostomi</taxon>
        <taxon>Mammalia</taxon>
        <taxon>Eutheria</taxon>
        <taxon>Laurasiatheria</taxon>
        <taxon>Artiodactyla</taxon>
        <taxon>Whippomorpha</taxon>
        <taxon>Cetacea</taxon>
        <taxon>Odontoceti</taxon>
        <taxon>Phocoenidae</taxon>
        <taxon>Neophocaena</taxon>
    </lineage>
</organism>
<dbReference type="GeneID" id="112408402"/>
<evidence type="ECO:0000313" key="2">
    <source>
        <dbReference type="RefSeq" id="XP_024613764.1"/>
    </source>
</evidence>
<dbReference type="InParanoid" id="A0A341CGN9"/>
<proteinExistence type="predicted"/>
<dbReference type="Pfam" id="PF15229">
    <property type="entry name" value="POM121"/>
    <property type="match status" value="1"/>
</dbReference>
<dbReference type="RefSeq" id="XP_024613764.1">
    <property type="nucleotide sequence ID" value="XM_024757996.1"/>
</dbReference>
<gene>
    <name evidence="2" type="primary">LOC112408402</name>
</gene>
<keyword evidence="1" id="KW-1185">Reference proteome</keyword>
<dbReference type="STRING" id="1706337.A0A341CGN9"/>
<dbReference type="AlphaFoldDB" id="A0A341CGN9"/>
<reference evidence="2" key="1">
    <citation type="submission" date="2025-08" db="UniProtKB">
        <authorList>
            <consortium name="RefSeq"/>
        </authorList>
    </citation>
    <scope>IDENTIFICATION</scope>
    <source>
        <tissue evidence="2">Meat</tissue>
    </source>
</reference>
<name>A0A341CGN9_NEOAA</name>
<evidence type="ECO:0000313" key="1">
    <source>
        <dbReference type="Proteomes" id="UP000252040"/>
    </source>
</evidence>
<dbReference type="Proteomes" id="UP000252040">
    <property type="component" value="Unplaced"/>
</dbReference>